<dbReference type="AlphaFoldDB" id="A0A1H6BTX5"/>
<protein>
    <submittedName>
        <fullName evidence="2">Uncharacterized protein</fullName>
    </submittedName>
</protein>
<keyword evidence="1" id="KW-1133">Transmembrane helix</keyword>
<evidence type="ECO:0000313" key="3">
    <source>
        <dbReference type="Proteomes" id="UP000236740"/>
    </source>
</evidence>
<name>A0A1H6BTX5_9EURY</name>
<proteinExistence type="predicted"/>
<feature type="transmembrane region" description="Helical" evidence="1">
    <location>
        <begin position="32"/>
        <end position="51"/>
    </location>
</feature>
<keyword evidence="3" id="KW-1185">Reference proteome</keyword>
<sequence length="63" mass="7069">MRLPAKLSALVIALLVVSQFFAVVGESQLAALLSWYLIYALIILIPLTLLYEGFRRLYPESLS</sequence>
<organism evidence="2 3">
    <name type="scientific">Halobellus limi</name>
    <dbReference type="NCBI Taxonomy" id="699433"/>
    <lineage>
        <taxon>Archaea</taxon>
        <taxon>Methanobacteriati</taxon>
        <taxon>Methanobacteriota</taxon>
        <taxon>Stenosarchaea group</taxon>
        <taxon>Halobacteria</taxon>
        <taxon>Halobacteriales</taxon>
        <taxon>Haloferacaceae</taxon>
        <taxon>Halobellus</taxon>
    </lineage>
</organism>
<evidence type="ECO:0000256" key="1">
    <source>
        <dbReference type="SAM" id="Phobius"/>
    </source>
</evidence>
<reference evidence="2 3" key="1">
    <citation type="submission" date="2016-10" db="EMBL/GenBank/DDBJ databases">
        <authorList>
            <person name="de Groot N.N."/>
        </authorList>
    </citation>
    <scope>NUCLEOTIDE SEQUENCE [LARGE SCALE GENOMIC DNA]</scope>
    <source>
        <strain evidence="2 3">CGMCC 1.10331</strain>
    </source>
</reference>
<keyword evidence="1" id="KW-0472">Membrane</keyword>
<accession>A0A1H6BTX5</accession>
<keyword evidence="1" id="KW-0812">Transmembrane</keyword>
<dbReference type="EMBL" id="FNVN01000005">
    <property type="protein sequence ID" value="SEG64110.1"/>
    <property type="molecule type" value="Genomic_DNA"/>
</dbReference>
<gene>
    <name evidence="2" type="ORF">SAMN04488133_3022</name>
</gene>
<evidence type="ECO:0000313" key="2">
    <source>
        <dbReference type="EMBL" id="SEG64110.1"/>
    </source>
</evidence>
<dbReference type="Proteomes" id="UP000236740">
    <property type="component" value="Unassembled WGS sequence"/>
</dbReference>